<dbReference type="Proteomes" id="UP000614469">
    <property type="component" value="Unassembled WGS sequence"/>
</dbReference>
<evidence type="ECO:0000256" key="1">
    <source>
        <dbReference type="SAM" id="MobiDB-lite"/>
    </source>
</evidence>
<comment type="caution">
    <text evidence="2">The sequence shown here is derived from an EMBL/GenBank/DDBJ whole genome shotgun (WGS) entry which is preliminary data.</text>
</comment>
<name>A0A8J6NG28_9CHLR</name>
<organism evidence="2 3">
    <name type="scientific">Candidatus Desulfolinea nitratireducens</name>
    <dbReference type="NCBI Taxonomy" id="2841698"/>
    <lineage>
        <taxon>Bacteria</taxon>
        <taxon>Bacillati</taxon>
        <taxon>Chloroflexota</taxon>
        <taxon>Anaerolineae</taxon>
        <taxon>Anaerolineales</taxon>
        <taxon>Anaerolineales incertae sedis</taxon>
        <taxon>Candidatus Desulfolinea</taxon>
    </lineage>
</organism>
<reference evidence="2 3" key="1">
    <citation type="submission" date="2020-08" db="EMBL/GenBank/DDBJ databases">
        <title>Bridging the membrane lipid divide: bacteria of the FCB group superphylum have the potential to synthesize archaeal ether lipids.</title>
        <authorList>
            <person name="Villanueva L."/>
            <person name="Von Meijenfeldt F.A.B."/>
            <person name="Westbye A.B."/>
            <person name="Yadav S."/>
            <person name="Hopmans E.C."/>
            <person name="Dutilh B.E."/>
            <person name="Sinninghe Damste J.S."/>
        </authorList>
    </citation>
    <scope>NUCLEOTIDE SEQUENCE [LARGE SCALE GENOMIC DNA]</scope>
    <source>
        <strain evidence="2">NIOZ-UU36</strain>
    </source>
</reference>
<feature type="region of interest" description="Disordered" evidence="1">
    <location>
        <begin position="193"/>
        <end position="213"/>
    </location>
</feature>
<protein>
    <submittedName>
        <fullName evidence="2">Uncharacterized protein</fullName>
    </submittedName>
</protein>
<dbReference type="AlphaFoldDB" id="A0A8J6NG28"/>
<accession>A0A8J6NG28</accession>
<evidence type="ECO:0000313" key="2">
    <source>
        <dbReference type="EMBL" id="MBC8333754.1"/>
    </source>
</evidence>
<dbReference type="EMBL" id="JACNJN010000024">
    <property type="protein sequence ID" value="MBC8333754.1"/>
    <property type="molecule type" value="Genomic_DNA"/>
</dbReference>
<proteinExistence type="predicted"/>
<sequence>MAYTQILSEGRAACISEVHAALIRQGYLALDNHPNATLLAEKIADLVGLVGVEIDLDEGALVIHTDAHFCPSELALPDHILPESEARTRTELWWAAPDLSQKKAQEGKQYLRLYHGRKDPKENLEDWGSEGPTFGPYKSIQVTYGSHIKMHESDGFDDLHWHEDLIYYDGIFYGDMEIFSAEEALKTMTYKEEKSKLPNEITKEKNDESKPAL</sequence>
<evidence type="ECO:0000313" key="3">
    <source>
        <dbReference type="Proteomes" id="UP000614469"/>
    </source>
</evidence>
<gene>
    <name evidence="2" type="ORF">H8E29_00675</name>
</gene>